<protein>
    <recommendedName>
        <fullName evidence="4">Lipoprotein</fullName>
    </recommendedName>
</protein>
<proteinExistence type="predicted"/>
<name>A0ABP8DI62_9ACTN</name>
<keyword evidence="1" id="KW-0732">Signal</keyword>
<evidence type="ECO:0000313" key="3">
    <source>
        <dbReference type="Proteomes" id="UP001500620"/>
    </source>
</evidence>
<feature type="chain" id="PRO_5047283212" description="Lipoprotein" evidence="1">
    <location>
        <begin position="22"/>
        <end position="175"/>
    </location>
</feature>
<reference evidence="3" key="1">
    <citation type="journal article" date="2019" name="Int. J. Syst. Evol. Microbiol.">
        <title>The Global Catalogue of Microorganisms (GCM) 10K type strain sequencing project: providing services to taxonomists for standard genome sequencing and annotation.</title>
        <authorList>
            <consortium name="The Broad Institute Genomics Platform"/>
            <consortium name="The Broad Institute Genome Sequencing Center for Infectious Disease"/>
            <person name="Wu L."/>
            <person name="Ma J."/>
        </authorList>
    </citation>
    <scope>NUCLEOTIDE SEQUENCE [LARGE SCALE GENOMIC DNA]</scope>
    <source>
        <strain evidence="3">JCM 17441</strain>
    </source>
</reference>
<dbReference type="Proteomes" id="UP001500620">
    <property type="component" value="Unassembled WGS sequence"/>
</dbReference>
<keyword evidence="3" id="KW-1185">Reference proteome</keyword>
<gene>
    <name evidence="2" type="ORF">GCM10022255_070330</name>
</gene>
<comment type="caution">
    <text evidence="2">The sequence shown here is derived from an EMBL/GenBank/DDBJ whole genome shotgun (WGS) entry which is preliminary data.</text>
</comment>
<evidence type="ECO:0000313" key="2">
    <source>
        <dbReference type="EMBL" id="GAA4256652.1"/>
    </source>
</evidence>
<evidence type="ECO:0008006" key="4">
    <source>
        <dbReference type="Google" id="ProtNLM"/>
    </source>
</evidence>
<dbReference type="EMBL" id="BAABAT010000025">
    <property type="protein sequence ID" value="GAA4256652.1"/>
    <property type="molecule type" value="Genomic_DNA"/>
</dbReference>
<accession>A0ABP8DI62</accession>
<evidence type="ECO:0000256" key="1">
    <source>
        <dbReference type="SAM" id="SignalP"/>
    </source>
</evidence>
<feature type="signal peptide" evidence="1">
    <location>
        <begin position="1"/>
        <end position="21"/>
    </location>
</feature>
<organism evidence="2 3">
    <name type="scientific">Dactylosporangium darangshiense</name>
    <dbReference type="NCBI Taxonomy" id="579108"/>
    <lineage>
        <taxon>Bacteria</taxon>
        <taxon>Bacillati</taxon>
        <taxon>Actinomycetota</taxon>
        <taxon>Actinomycetes</taxon>
        <taxon>Micromonosporales</taxon>
        <taxon>Micromonosporaceae</taxon>
        <taxon>Dactylosporangium</taxon>
    </lineage>
</organism>
<sequence>MINVAAAAVLLAGCAAQPGDAANAAPTAAGTRPALCDTAQPARLQPFPFNKDAKLRDQTIGAGRGGGIPGYTGGIATFEDLSAAELAWLIDERFIDPYETQNAAPSAWEIFQFLCGHTGVRAAGYVVSIDRPDYRTSLEDISSPSIDVALRKDAEPFCADADETTFDGRLECFWD</sequence>